<dbReference type="AlphaFoldDB" id="A0A6P2IX85"/>
<evidence type="ECO:0000313" key="2">
    <source>
        <dbReference type="Proteomes" id="UP000494125"/>
    </source>
</evidence>
<accession>A0A6P2IX85</accession>
<reference evidence="1 2" key="1">
    <citation type="submission" date="2019-09" db="EMBL/GenBank/DDBJ databases">
        <authorList>
            <person name="Depoorter E."/>
        </authorList>
    </citation>
    <scope>NUCLEOTIDE SEQUENCE [LARGE SCALE GENOMIC DNA]</scope>
    <source>
        <strain evidence="1">LMG 24065</strain>
    </source>
</reference>
<keyword evidence="2" id="KW-1185">Reference proteome</keyword>
<protein>
    <submittedName>
        <fullName evidence="1">Uncharacterized protein</fullName>
    </submittedName>
</protein>
<sequence>MPRAVINAGVRVFDFDHISSAGCLYIDLEFGVTRITNMGFHL</sequence>
<name>A0A6P2IX85_9BURK</name>
<proteinExistence type="predicted"/>
<evidence type="ECO:0000313" key="1">
    <source>
        <dbReference type="EMBL" id="VWB34625.1"/>
    </source>
</evidence>
<dbReference type="Proteomes" id="UP000494125">
    <property type="component" value="Unassembled WGS sequence"/>
</dbReference>
<dbReference type="EMBL" id="CABVPN010000006">
    <property type="protein sequence ID" value="VWB34625.1"/>
    <property type="molecule type" value="Genomic_DNA"/>
</dbReference>
<organism evidence="1 2">
    <name type="scientific">Burkholderia diffusa</name>
    <dbReference type="NCBI Taxonomy" id="488732"/>
    <lineage>
        <taxon>Bacteria</taxon>
        <taxon>Pseudomonadati</taxon>
        <taxon>Pseudomonadota</taxon>
        <taxon>Betaproteobacteria</taxon>
        <taxon>Burkholderiales</taxon>
        <taxon>Burkholderiaceae</taxon>
        <taxon>Burkholderia</taxon>
        <taxon>Burkholderia cepacia complex</taxon>
    </lineage>
</organism>
<gene>
    <name evidence="1" type="ORF">BDI24065_01512</name>
</gene>